<feature type="binding site" evidence="4">
    <location>
        <position position="138"/>
    </location>
    <ligand>
        <name>Fe cation</name>
        <dbReference type="ChEBI" id="CHEBI:24875"/>
    </ligand>
</feature>
<evidence type="ECO:0000313" key="5">
    <source>
        <dbReference type="EMBL" id="UYW02594.1"/>
    </source>
</evidence>
<dbReference type="CDD" id="cd00487">
    <property type="entry name" value="Pep_deformylase"/>
    <property type="match status" value="1"/>
</dbReference>
<keyword evidence="2 4" id="KW-0479">Metal-binding</keyword>
<organism evidence="5 6">
    <name type="scientific">Flavobacterium agricola</name>
    <dbReference type="NCBI Taxonomy" id="2870839"/>
    <lineage>
        <taxon>Bacteria</taxon>
        <taxon>Pseudomonadati</taxon>
        <taxon>Bacteroidota</taxon>
        <taxon>Flavobacteriia</taxon>
        <taxon>Flavobacteriales</taxon>
        <taxon>Flavobacteriaceae</taxon>
        <taxon>Flavobacterium</taxon>
    </lineage>
</organism>
<evidence type="ECO:0000313" key="6">
    <source>
        <dbReference type="Proteomes" id="UP001163328"/>
    </source>
</evidence>
<keyword evidence="6" id="KW-1185">Reference proteome</keyword>
<dbReference type="InterPro" id="IPR036821">
    <property type="entry name" value="Peptide_deformylase_sf"/>
</dbReference>
<reference evidence="5" key="1">
    <citation type="submission" date="2021-08" db="EMBL/GenBank/DDBJ databases">
        <title>Flavobacterium sp. strain CC-SYL302.</title>
        <authorList>
            <person name="Lin S.-Y."/>
            <person name="Lee T.-H."/>
            <person name="Young C.-C."/>
        </authorList>
    </citation>
    <scope>NUCLEOTIDE SEQUENCE</scope>
    <source>
        <strain evidence="5">CC-SYL302</strain>
    </source>
</reference>
<dbReference type="InterPro" id="IPR023635">
    <property type="entry name" value="Peptide_deformylase"/>
</dbReference>
<feature type="active site" evidence="4">
    <location>
        <position position="139"/>
    </location>
</feature>
<dbReference type="PANTHER" id="PTHR10458:SF22">
    <property type="entry name" value="PEPTIDE DEFORMYLASE"/>
    <property type="match status" value="1"/>
</dbReference>
<evidence type="ECO:0000256" key="2">
    <source>
        <dbReference type="ARBA" id="ARBA00022723"/>
    </source>
</evidence>
<comment type="similarity">
    <text evidence="1 4">Belongs to the polypeptide deformylase family.</text>
</comment>
<dbReference type="PIRSF" id="PIRSF004749">
    <property type="entry name" value="Pep_def"/>
    <property type="match status" value="1"/>
</dbReference>
<comment type="function">
    <text evidence="4">Removes the formyl group from the N-terminal Met of newly synthesized proteins. Requires at least a dipeptide for an efficient rate of reaction. N-terminal L-methionine is a prerequisite for activity but the enzyme has broad specificity at other positions.</text>
</comment>
<comment type="cofactor">
    <cofactor evidence="4">
        <name>Fe(2+)</name>
        <dbReference type="ChEBI" id="CHEBI:29033"/>
    </cofactor>
    <text evidence="4">Binds 1 Fe(2+) ion.</text>
</comment>
<dbReference type="PRINTS" id="PR01576">
    <property type="entry name" value="PDEFORMYLASE"/>
</dbReference>
<dbReference type="NCBIfam" id="TIGR00079">
    <property type="entry name" value="pept_deformyl"/>
    <property type="match status" value="1"/>
</dbReference>
<feature type="binding site" evidence="4">
    <location>
        <position position="96"/>
    </location>
    <ligand>
        <name>Fe cation</name>
        <dbReference type="ChEBI" id="CHEBI:24875"/>
    </ligand>
</feature>
<name>A0ABY6M249_9FLAO</name>
<proteinExistence type="inferred from homology"/>
<dbReference type="EC" id="3.5.1.88" evidence="4"/>
<gene>
    <name evidence="4 5" type="primary">def</name>
    <name evidence="5" type="ORF">K5I29_03145</name>
</gene>
<evidence type="ECO:0000256" key="1">
    <source>
        <dbReference type="ARBA" id="ARBA00010759"/>
    </source>
</evidence>
<keyword evidence="4" id="KW-0408">Iron</keyword>
<keyword evidence="4" id="KW-0648">Protein biosynthesis</keyword>
<dbReference type="SUPFAM" id="SSF56420">
    <property type="entry name" value="Peptide deformylase"/>
    <property type="match status" value="1"/>
</dbReference>
<comment type="catalytic activity">
    <reaction evidence="4">
        <text>N-terminal N-formyl-L-methionyl-[peptide] + H2O = N-terminal L-methionyl-[peptide] + formate</text>
        <dbReference type="Rhea" id="RHEA:24420"/>
        <dbReference type="Rhea" id="RHEA-COMP:10639"/>
        <dbReference type="Rhea" id="RHEA-COMP:10640"/>
        <dbReference type="ChEBI" id="CHEBI:15377"/>
        <dbReference type="ChEBI" id="CHEBI:15740"/>
        <dbReference type="ChEBI" id="CHEBI:49298"/>
        <dbReference type="ChEBI" id="CHEBI:64731"/>
        <dbReference type="EC" id="3.5.1.88"/>
    </reaction>
</comment>
<feature type="binding site" evidence="4">
    <location>
        <position position="142"/>
    </location>
    <ligand>
        <name>Fe cation</name>
        <dbReference type="ChEBI" id="CHEBI:24875"/>
    </ligand>
</feature>
<evidence type="ECO:0000256" key="3">
    <source>
        <dbReference type="ARBA" id="ARBA00022801"/>
    </source>
</evidence>
<evidence type="ECO:0000256" key="4">
    <source>
        <dbReference type="HAMAP-Rule" id="MF_00163"/>
    </source>
</evidence>
<dbReference type="PANTHER" id="PTHR10458">
    <property type="entry name" value="PEPTIDE DEFORMYLASE"/>
    <property type="match status" value="1"/>
</dbReference>
<dbReference type="GO" id="GO:0042586">
    <property type="term" value="F:peptide deformylase activity"/>
    <property type="evidence" value="ECO:0007669"/>
    <property type="project" value="UniProtKB-EC"/>
</dbReference>
<dbReference type="Gene3D" id="3.90.45.10">
    <property type="entry name" value="Peptide deformylase"/>
    <property type="match status" value="1"/>
</dbReference>
<dbReference type="Pfam" id="PF01327">
    <property type="entry name" value="Pep_deformylase"/>
    <property type="match status" value="1"/>
</dbReference>
<dbReference type="NCBIfam" id="NF001159">
    <property type="entry name" value="PRK00150.1-3"/>
    <property type="match status" value="1"/>
</dbReference>
<protein>
    <recommendedName>
        <fullName evidence="4">Peptide deformylase</fullName>
        <shortName evidence="4">PDF</shortName>
        <ecNumber evidence="4">3.5.1.88</ecNumber>
    </recommendedName>
    <alternativeName>
        <fullName evidence="4">Polypeptide deformylase</fullName>
    </alternativeName>
</protein>
<keyword evidence="3 4" id="KW-0378">Hydrolase</keyword>
<dbReference type="EMBL" id="CP081495">
    <property type="protein sequence ID" value="UYW02594.1"/>
    <property type="molecule type" value="Genomic_DNA"/>
</dbReference>
<accession>A0ABY6M249</accession>
<dbReference type="Proteomes" id="UP001163328">
    <property type="component" value="Chromosome"/>
</dbReference>
<sequence>MRVLLTTNEDDLAFLTQQAQPINPNSENLQLLADRMLTTVNDPKTRGVGIAAPQVGISRQAFLVKRLDKINAPFELFINPKITWYSDVKRYGQEGCLSIPDQTGKVYRSLVIQIEYCDLEGNEHKEVIEGYTAVICQHEYDHLNGVLFLDQIERSEGFNYAKSETKNALYYELLPPTP</sequence>
<dbReference type="HAMAP" id="MF_00163">
    <property type="entry name" value="Pep_deformylase"/>
    <property type="match status" value="1"/>
</dbReference>